<reference evidence="2" key="1">
    <citation type="journal article" date="2013" name="Nat. Genet.">
        <title>The duck genome and transcriptome provide insight into an avian influenza virus reservoir species.</title>
        <authorList>
            <person name="Huang Y."/>
            <person name="Li Y."/>
            <person name="Burt D.W."/>
            <person name="Chen H."/>
            <person name="Zhang Y."/>
            <person name="Qian W."/>
            <person name="Kim H."/>
            <person name="Gan S."/>
            <person name="Zhao Y."/>
            <person name="Li J."/>
            <person name="Yi K."/>
            <person name="Feng H."/>
            <person name="Zhu P."/>
            <person name="Li B."/>
            <person name="Liu Q."/>
            <person name="Fairley S."/>
            <person name="Magor K.E."/>
            <person name="Du Z."/>
            <person name="Hu X."/>
            <person name="Goodman L."/>
            <person name="Tafer H."/>
            <person name="Vignal A."/>
            <person name="Lee T."/>
            <person name="Kim K.W."/>
            <person name="Sheng Z."/>
            <person name="An Y."/>
            <person name="Searle S."/>
            <person name="Herrero J."/>
            <person name="Groenen M.A."/>
            <person name="Crooijmans R.P."/>
            <person name="Faraut T."/>
            <person name="Cai Q."/>
            <person name="Webster R.G."/>
            <person name="Aldridge J.R."/>
            <person name="Warren W.C."/>
            <person name="Bartschat S."/>
            <person name="Kehr S."/>
            <person name="Marz M."/>
            <person name="Stadler P.F."/>
            <person name="Smith J."/>
            <person name="Kraus R.H."/>
            <person name="Zhao Y."/>
            <person name="Ren L."/>
            <person name="Fei J."/>
            <person name="Morisson M."/>
            <person name="Kaiser P."/>
            <person name="Griffin D.K."/>
            <person name="Rao M."/>
            <person name="Pitel F."/>
            <person name="Wang J."/>
            <person name="Li N."/>
        </authorList>
    </citation>
    <scope>NUCLEOTIDE SEQUENCE [LARGE SCALE GENOMIC DNA]</scope>
</reference>
<protein>
    <submittedName>
        <fullName evidence="1">Uncharacterized protein</fullName>
    </submittedName>
</protein>
<dbReference type="EMBL" id="KB742682">
    <property type="protein sequence ID" value="EOB05550.1"/>
    <property type="molecule type" value="Genomic_DNA"/>
</dbReference>
<evidence type="ECO:0000313" key="2">
    <source>
        <dbReference type="Proteomes" id="UP000296049"/>
    </source>
</evidence>
<accession>R0LUU0</accession>
<evidence type="ECO:0000313" key="1">
    <source>
        <dbReference type="EMBL" id="EOB05550.1"/>
    </source>
</evidence>
<name>R0LUU0_ANAPL</name>
<gene>
    <name evidence="1" type="ORF">Anapl_04521</name>
</gene>
<keyword evidence="2" id="KW-1185">Reference proteome</keyword>
<proteinExistence type="predicted"/>
<organism evidence="1 2">
    <name type="scientific">Anas platyrhynchos</name>
    <name type="common">Mallard</name>
    <name type="synonym">Anas boschas</name>
    <dbReference type="NCBI Taxonomy" id="8839"/>
    <lineage>
        <taxon>Eukaryota</taxon>
        <taxon>Metazoa</taxon>
        <taxon>Chordata</taxon>
        <taxon>Craniata</taxon>
        <taxon>Vertebrata</taxon>
        <taxon>Euteleostomi</taxon>
        <taxon>Archelosauria</taxon>
        <taxon>Archosauria</taxon>
        <taxon>Dinosauria</taxon>
        <taxon>Saurischia</taxon>
        <taxon>Theropoda</taxon>
        <taxon>Coelurosauria</taxon>
        <taxon>Aves</taxon>
        <taxon>Neognathae</taxon>
        <taxon>Galloanserae</taxon>
        <taxon>Anseriformes</taxon>
        <taxon>Anatidae</taxon>
        <taxon>Anatinae</taxon>
        <taxon>Anas</taxon>
    </lineage>
</organism>
<dbReference type="AlphaFoldDB" id="R0LUU0"/>
<dbReference type="Proteomes" id="UP000296049">
    <property type="component" value="Unassembled WGS sequence"/>
</dbReference>
<sequence length="453" mass="50214">MEDNPKISAFWGEKRLLTSRLGIGSRCARRTTSPDAQLGEKEKVEHLAKLHGFFEYPKFTDAVLERDSLVYLLWTLTWSWRTLYVWTPWSQQALQEELAGEHYCSILVPTAWERVHPFPQESHRFFRLSGTRTSPCNSIADCIAGTFCSVSIAGGTCVLCAAAGHAGLLPASLAVHGAGGGSSPISPPHALMSGYLTQGLAIAHHAEDHSREQIPFCNVNGKGIMGLEEAPHMAERKSVRTVSERTGVYWCVINTRSTSESVMGGLFQAIFLKELFGGKIRVLLAVQFLDGTRTVGIPVAFFTGPTNSSQGYCAGLKKASAQMKFLNKNKANKMKSQQFQLRVAGSCYEPYPVLEQCVHTGERKKKKEKRKKRCSKVSRARLLADLKLLCDKERASLVAAYLPNETFLAAKHRSWMHLSREYVHLTSQSRLAFCYIASDMVCEHLGAIPATTL</sequence>